<keyword evidence="2" id="KW-0732">Signal</keyword>
<evidence type="ECO:0000313" key="4">
    <source>
        <dbReference type="Proteomes" id="UP000095751"/>
    </source>
</evidence>
<dbReference type="InParanoid" id="A0A1E7G0G3"/>
<protein>
    <recommendedName>
        <fullName evidence="5">Isopenicillin N synthase-like Fe(2+) 2OG dioxygenase domain-containing protein</fullName>
    </recommendedName>
</protein>
<dbReference type="InterPro" id="IPR027443">
    <property type="entry name" value="IPNS-like_sf"/>
</dbReference>
<evidence type="ECO:0008006" key="5">
    <source>
        <dbReference type="Google" id="ProtNLM"/>
    </source>
</evidence>
<feature type="chain" id="PRO_5009193749" description="Isopenicillin N synthase-like Fe(2+) 2OG dioxygenase domain-containing protein" evidence="2">
    <location>
        <begin position="25"/>
        <end position="534"/>
    </location>
</feature>
<proteinExistence type="predicted"/>
<dbReference type="SUPFAM" id="SSF51197">
    <property type="entry name" value="Clavaminate synthase-like"/>
    <property type="match status" value="1"/>
</dbReference>
<dbReference type="Proteomes" id="UP000095751">
    <property type="component" value="Unassembled WGS sequence"/>
</dbReference>
<feature type="region of interest" description="Disordered" evidence="1">
    <location>
        <begin position="99"/>
        <end position="123"/>
    </location>
</feature>
<feature type="region of interest" description="Disordered" evidence="1">
    <location>
        <begin position="199"/>
        <end position="223"/>
    </location>
</feature>
<evidence type="ECO:0000313" key="3">
    <source>
        <dbReference type="EMBL" id="OEU23703.1"/>
    </source>
</evidence>
<accession>A0A1E7G0G3</accession>
<dbReference type="OrthoDB" id="438224at2759"/>
<feature type="compositionally biased region" description="Low complexity" evidence="1">
    <location>
        <begin position="379"/>
        <end position="389"/>
    </location>
</feature>
<evidence type="ECO:0000256" key="2">
    <source>
        <dbReference type="SAM" id="SignalP"/>
    </source>
</evidence>
<sequence>MPRMRSCILMFLHLALILPLLSEASTSTYSAVVVDRELIGISYDDLCDLFVNDNNNGSNNNDDESNDDNDREMFLTLRRQRNMIAPLLRKIEEAFGTMSVTNNNSNDEDGDGRGSNNRPSLGFLEITDLPSDMVQLRKKLLPKASKLANLSSKELMSLERPDTGYSIGWSHGKESFRNADNNDDTRRYDTSKGSFYMNPFISSSSNDDSDNKNDNNNNDSVPAVVNVYPPSLQPHLEEDLLIMTKFMSRVGLWIAILCDLYLYEEQHQQQCEFDDDDINKHNKTYPYPSLSSFDNNEWMVKRQQRQDYFPPGQQQQQQQQQQIEEEHVDNDQVFDDWCGWHTDHGTLTALLPGMLCDEEEEEAGSSKNEKESHPKKQQSASSSTSSTHSKPGLYIQTNNNHGNNNGSDEAQQQQQQQQQSELVHVKLSPNSLGFQLGETLQIMSKGKFIATPHAVKAPPSSPRTITSADDNIHSMKTKKIGRASLAVFLQPLSNQLLPPLVDIDEESSSSSSLQQASWRSTFGEFQRVTMEVFN</sequence>
<name>A0A1E7G0G3_9STRA</name>
<feature type="signal peptide" evidence="2">
    <location>
        <begin position="1"/>
        <end position="24"/>
    </location>
</feature>
<gene>
    <name evidence="3" type="ORF">FRACYDRAFT_233878</name>
</gene>
<feature type="compositionally biased region" description="Low complexity" evidence="1">
    <location>
        <begin position="398"/>
        <end position="419"/>
    </location>
</feature>
<organism evidence="3 4">
    <name type="scientific">Fragilariopsis cylindrus CCMP1102</name>
    <dbReference type="NCBI Taxonomy" id="635003"/>
    <lineage>
        <taxon>Eukaryota</taxon>
        <taxon>Sar</taxon>
        <taxon>Stramenopiles</taxon>
        <taxon>Ochrophyta</taxon>
        <taxon>Bacillariophyta</taxon>
        <taxon>Bacillariophyceae</taxon>
        <taxon>Bacillariophycidae</taxon>
        <taxon>Bacillariales</taxon>
        <taxon>Bacillariaceae</taxon>
        <taxon>Fragilariopsis</taxon>
    </lineage>
</organism>
<dbReference type="KEGG" id="fcy:FRACYDRAFT_233878"/>
<dbReference type="Gene3D" id="2.60.120.330">
    <property type="entry name" value="B-lactam Antibiotic, Isopenicillin N Synthase, Chain"/>
    <property type="match status" value="1"/>
</dbReference>
<dbReference type="PANTHER" id="PTHR48420">
    <property type="entry name" value="NON-HAEM DIOXYGENASE N-TERMINAL DOMAIN-CONTAINING PROTEIN"/>
    <property type="match status" value="1"/>
</dbReference>
<reference evidence="3 4" key="1">
    <citation type="submission" date="2016-09" db="EMBL/GenBank/DDBJ databases">
        <title>Extensive genetic diversity and differential bi-allelic expression allows diatom success in the polar Southern Ocean.</title>
        <authorList>
            <consortium name="DOE Joint Genome Institute"/>
            <person name="Mock T."/>
            <person name="Otillar R.P."/>
            <person name="Strauss J."/>
            <person name="Dupont C."/>
            <person name="Frickenhaus S."/>
            <person name="Maumus F."/>
            <person name="Mcmullan M."/>
            <person name="Sanges R."/>
            <person name="Schmutz J."/>
            <person name="Toseland A."/>
            <person name="Valas R."/>
            <person name="Veluchamy A."/>
            <person name="Ward B.J."/>
            <person name="Allen A."/>
            <person name="Barry K."/>
            <person name="Falciatore A."/>
            <person name="Ferrante M."/>
            <person name="Fortunato A.E."/>
            <person name="Gloeckner G."/>
            <person name="Gruber A."/>
            <person name="Hipkin R."/>
            <person name="Janech M."/>
            <person name="Kroth P."/>
            <person name="Leese F."/>
            <person name="Lindquist E."/>
            <person name="Lyon B.R."/>
            <person name="Martin J."/>
            <person name="Mayer C."/>
            <person name="Parker M."/>
            <person name="Quesneville H."/>
            <person name="Raymond J."/>
            <person name="Uhlig C."/>
            <person name="Valentin K.U."/>
            <person name="Worden A.Z."/>
            <person name="Armbrust E.V."/>
            <person name="Bowler C."/>
            <person name="Green B."/>
            <person name="Moulton V."/>
            <person name="Van Oosterhout C."/>
            <person name="Grigoriev I."/>
        </authorList>
    </citation>
    <scope>NUCLEOTIDE SEQUENCE [LARGE SCALE GENOMIC DNA]</scope>
    <source>
        <strain evidence="3 4">CCMP1102</strain>
    </source>
</reference>
<evidence type="ECO:0000256" key="1">
    <source>
        <dbReference type="SAM" id="MobiDB-lite"/>
    </source>
</evidence>
<keyword evidence="4" id="KW-1185">Reference proteome</keyword>
<dbReference type="EMBL" id="KV784353">
    <property type="protein sequence ID" value="OEU23703.1"/>
    <property type="molecule type" value="Genomic_DNA"/>
</dbReference>
<dbReference type="AlphaFoldDB" id="A0A1E7G0G3"/>
<dbReference type="PANTHER" id="PTHR48420:SF1">
    <property type="entry name" value="NON-HAEM DIOXYGENASE N-TERMINAL DOMAIN-CONTAINING PROTEIN"/>
    <property type="match status" value="1"/>
</dbReference>
<feature type="region of interest" description="Disordered" evidence="1">
    <location>
        <begin position="359"/>
        <end position="422"/>
    </location>
</feature>